<sequence length="78" mass="9097">MDGLPICVELRATSGFVHWEPMFILYCHRERFLEELETLGTRYVPGKMAAFLREIQRKDDEIVAKLQILAGEMELNAR</sequence>
<dbReference type="EMBL" id="BQNB010016922">
    <property type="protein sequence ID" value="GJT57321.1"/>
    <property type="molecule type" value="Genomic_DNA"/>
</dbReference>
<keyword evidence="2" id="KW-1185">Reference proteome</keyword>
<organism evidence="1 2">
    <name type="scientific">Tanacetum coccineum</name>
    <dbReference type="NCBI Taxonomy" id="301880"/>
    <lineage>
        <taxon>Eukaryota</taxon>
        <taxon>Viridiplantae</taxon>
        <taxon>Streptophyta</taxon>
        <taxon>Embryophyta</taxon>
        <taxon>Tracheophyta</taxon>
        <taxon>Spermatophyta</taxon>
        <taxon>Magnoliopsida</taxon>
        <taxon>eudicotyledons</taxon>
        <taxon>Gunneridae</taxon>
        <taxon>Pentapetalae</taxon>
        <taxon>asterids</taxon>
        <taxon>campanulids</taxon>
        <taxon>Asterales</taxon>
        <taxon>Asteraceae</taxon>
        <taxon>Asteroideae</taxon>
        <taxon>Anthemideae</taxon>
        <taxon>Anthemidinae</taxon>
        <taxon>Tanacetum</taxon>
    </lineage>
</organism>
<gene>
    <name evidence="1" type="ORF">Tco_0992375</name>
</gene>
<reference evidence="1" key="2">
    <citation type="submission" date="2022-01" db="EMBL/GenBank/DDBJ databases">
        <authorList>
            <person name="Yamashiro T."/>
            <person name="Shiraishi A."/>
            <person name="Satake H."/>
            <person name="Nakayama K."/>
        </authorList>
    </citation>
    <scope>NUCLEOTIDE SEQUENCE</scope>
</reference>
<dbReference type="Proteomes" id="UP001151760">
    <property type="component" value="Unassembled WGS sequence"/>
</dbReference>
<proteinExistence type="predicted"/>
<protein>
    <submittedName>
        <fullName evidence="1">Uncharacterized protein</fullName>
    </submittedName>
</protein>
<evidence type="ECO:0000313" key="2">
    <source>
        <dbReference type="Proteomes" id="UP001151760"/>
    </source>
</evidence>
<name>A0ABQ5F1W5_9ASTR</name>
<evidence type="ECO:0000313" key="1">
    <source>
        <dbReference type="EMBL" id="GJT57321.1"/>
    </source>
</evidence>
<comment type="caution">
    <text evidence="1">The sequence shown here is derived from an EMBL/GenBank/DDBJ whole genome shotgun (WGS) entry which is preliminary data.</text>
</comment>
<accession>A0ABQ5F1W5</accession>
<reference evidence="1" key="1">
    <citation type="journal article" date="2022" name="Int. J. Mol. Sci.">
        <title>Draft Genome of Tanacetum Coccineum: Genomic Comparison of Closely Related Tanacetum-Family Plants.</title>
        <authorList>
            <person name="Yamashiro T."/>
            <person name="Shiraishi A."/>
            <person name="Nakayama K."/>
            <person name="Satake H."/>
        </authorList>
    </citation>
    <scope>NUCLEOTIDE SEQUENCE</scope>
</reference>